<dbReference type="Gene3D" id="1.10.10.10">
    <property type="entry name" value="Winged helix-like DNA-binding domain superfamily/Winged helix DNA-binding domain"/>
    <property type="match status" value="1"/>
</dbReference>
<dbReference type="Pfam" id="PF00486">
    <property type="entry name" value="Trans_reg_C"/>
    <property type="match status" value="1"/>
</dbReference>
<dbReference type="SMART" id="SM00862">
    <property type="entry name" value="Trans_reg_C"/>
    <property type="match status" value="1"/>
</dbReference>
<dbReference type="InterPro" id="IPR036388">
    <property type="entry name" value="WH-like_DNA-bd_sf"/>
</dbReference>
<evidence type="ECO:0000259" key="6">
    <source>
        <dbReference type="SMART" id="SM01043"/>
    </source>
</evidence>
<dbReference type="PANTHER" id="PTHR35807">
    <property type="entry name" value="TRANSCRIPTIONAL REGULATOR REDD-RELATED"/>
    <property type="match status" value="1"/>
</dbReference>
<keyword evidence="2" id="KW-0805">Transcription regulation</keyword>
<dbReference type="EMBL" id="BAAATE010000005">
    <property type="protein sequence ID" value="GAA2655025.1"/>
    <property type="molecule type" value="Genomic_DNA"/>
</dbReference>
<evidence type="ECO:0000313" key="7">
    <source>
        <dbReference type="EMBL" id="GAA2655025.1"/>
    </source>
</evidence>
<dbReference type="Proteomes" id="UP001501666">
    <property type="component" value="Unassembled WGS sequence"/>
</dbReference>
<dbReference type="InterPro" id="IPR051677">
    <property type="entry name" value="AfsR-DnrI-RedD_regulator"/>
</dbReference>
<accession>A0ABP6E2C7</accession>
<dbReference type="PRINTS" id="PR00364">
    <property type="entry name" value="DISEASERSIST"/>
</dbReference>
<dbReference type="RefSeq" id="WP_346145888.1">
    <property type="nucleotide sequence ID" value="NZ_BAAATE010000005.1"/>
</dbReference>
<dbReference type="Pfam" id="PF03704">
    <property type="entry name" value="BTAD"/>
    <property type="match status" value="1"/>
</dbReference>
<organism evidence="7 8">
    <name type="scientific">Nonomuraea recticatena</name>
    <dbReference type="NCBI Taxonomy" id="46178"/>
    <lineage>
        <taxon>Bacteria</taxon>
        <taxon>Bacillati</taxon>
        <taxon>Actinomycetota</taxon>
        <taxon>Actinomycetes</taxon>
        <taxon>Streptosporangiales</taxon>
        <taxon>Streptosporangiaceae</taxon>
        <taxon>Nonomuraea</taxon>
    </lineage>
</organism>
<feature type="domain" description="OmpR/PhoB-type" evidence="5">
    <location>
        <begin position="17"/>
        <end position="93"/>
    </location>
</feature>
<protein>
    <submittedName>
        <fullName evidence="7">Transcriptional regulator AfsR</fullName>
    </submittedName>
</protein>
<dbReference type="InterPro" id="IPR001867">
    <property type="entry name" value="OmpR/PhoB-type_DNA-bd"/>
</dbReference>
<dbReference type="InterPro" id="IPR016032">
    <property type="entry name" value="Sig_transdc_resp-reg_C-effctor"/>
</dbReference>
<dbReference type="SUPFAM" id="SSF52540">
    <property type="entry name" value="P-loop containing nucleoside triphosphate hydrolases"/>
    <property type="match status" value="1"/>
</dbReference>
<dbReference type="SUPFAM" id="SSF48452">
    <property type="entry name" value="TPR-like"/>
    <property type="match status" value="2"/>
</dbReference>
<dbReference type="Gene3D" id="3.40.50.300">
    <property type="entry name" value="P-loop containing nucleotide triphosphate hydrolases"/>
    <property type="match status" value="1"/>
</dbReference>
<dbReference type="InterPro" id="IPR005158">
    <property type="entry name" value="BTAD"/>
</dbReference>
<dbReference type="Gene3D" id="1.25.40.10">
    <property type="entry name" value="Tetratricopeptide repeat domain"/>
    <property type="match status" value="2"/>
</dbReference>
<evidence type="ECO:0000313" key="8">
    <source>
        <dbReference type="Proteomes" id="UP001501666"/>
    </source>
</evidence>
<evidence type="ECO:0000256" key="2">
    <source>
        <dbReference type="ARBA" id="ARBA00023015"/>
    </source>
</evidence>
<comment type="caution">
    <text evidence="7">The sequence shown here is derived from an EMBL/GenBank/DDBJ whole genome shotgun (WGS) entry which is preliminary data.</text>
</comment>
<sequence length="937" mass="100635">MGLDIRVLGPWEVSADGTPLPLAGSRRISLLARLSLSVGQPVTAEQLLADVWGDSHVATAAKQLHIVVSKLRATVAAYLAAEVIVTVPGGYRLDLPTEHVDAHRFARLVRDARAARARGETAAAHALFRHSLGLWRGDALAGMQGEWARIEAARLEEERLSAFEDYADLRLALGDHHAVVPELAAHIEAHPLRERPRAQLMLALYRASRSSDALAVYRDTRRVMVEELGIEPGATLRRLQQAVLAGDPVLDLSTPPQQAAPVVAPAPAELPAAAGAFTARDLELTWLGKTLTEISPGAPAIAAIDGPGGIGKSALAVHAAHALAGRFTDGVLHVDMRGATAGMEPLSPLDALGRLLRSLGLDSSAVPAAMEEAAARYRSLTATRSLLIILDNARDASQVRPLLPAGAGCAVIITSRQALTSLDGVNHLSLAELDPADSTTLLARIAGPARVCAEPEAAARIVRLCGGLPLALRIAAARLAARPDWTPSYLADRLADATRRLDTLEHADLAVRVSMNVSLHHLREEPAGQNAAWMFAVLGLLDTPTHTPEAAAALTGRPAHAVEAALDHLMEARLLEPAGPGRYRMHDLVRLYAREQAARDIPEGERRAATHRALHHYLATARTAGLLLNPSLVNVAGLRADQPGLHLNTAQEAIAWIDTERDNLIAAVRQADDLETATGLAACVNGPFSHRGWLDDLVEIQLHALEIAARAGDWAGQARGHNYLGCIHKNQGRFEPAVTHLEQAVLCWERAGLPSRAAGPLHNLGTTYGRLGRFDEALATQNRAIAAVRESGLRDYEATVLNGRASVLIKMGRLDDAIDAGRKSLEIWSDFDNPHHEGATCDTLADAYRRAGRLAEAESLYRRAAELQRRAGHRALEAVSLWGLGDTLNDLGRHAEARECWHGSARTLRDVHLLTEEELDLILAQDVPSPPDPIKHF</sequence>
<evidence type="ECO:0000259" key="5">
    <source>
        <dbReference type="SMART" id="SM00862"/>
    </source>
</evidence>
<dbReference type="PANTHER" id="PTHR35807:SF1">
    <property type="entry name" value="TRANSCRIPTIONAL REGULATOR REDD"/>
    <property type="match status" value="1"/>
</dbReference>
<evidence type="ECO:0000256" key="1">
    <source>
        <dbReference type="ARBA" id="ARBA00005820"/>
    </source>
</evidence>
<keyword evidence="3" id="KW-0238">DNA-binding</keyword>
<keyword evidence="8" id="KW-1185">Reference proteome</keyword>
<evidence type="ECO:0000256" key="4">
    <source>
        <dbReference type="ARBA" id="ARBA00023163"/>
    </source>
</evidence>
<keyword evidence="4" id="KW-0804">Transcription</keyword>
<dbReference type="CDD" id="cd15831">
    <property type="entry name" value="BTAD"/>
    <property type="match status" value="1"/>
</dbReference>
<name>A0ABP6E2C7_9ACTN</name>
<dbReference type="SMART" id="SM00028">
    <property type="entry name" value="TPR"/>
    <property type="match status" value="5"/>
</dbReference>
<dbReference type="SMART" id="SM01043">
    <property type="entry name" value="BTAD"/>
    <property type="match status" value="1"/>
</dbReference>
<feature type="domain" description="Bacterial transcriptional activator" evidence="6">
    <location>
        <begin position="100"/>
        <end position="244"/>
    </location>
</feature>
<proteinExistence type="inferred from homology"/>
<dbReference type="InterPro" id="IPR019734">
    <property type="entry name" value="TPR_rpt"/>
</dbReference>
<dbReference type="Pfam" id="PF13374">
    <property type="entry name" value="TPR_10"/>
    <property type="match status" value="1"/>
</dbReference>
<dbReference type="SUPFAM" id="SSF46894">
    <property type="entry name" value="C-terminal effector domain of the bipartite response regulators"/>
    <property type="match status" value="1"/>
</dbReference>
<gene>
    <name evidence="7" type="primary">afsR_1</name>
    <name evidence="7" type="ORF">GCM10010412_024080</name>
</gene>
<dbReference type="InterPro" id="IPR027417">
    <property type="entry name" value="P-loop_NTPase"/>
</dbReference>
<dbReference type="InterPro" id="IPR011990">
    <property type="entry name" value="TPR-like_helical_dom_sf"/>
</dbReference>
<comment type="similarity">
    <text evidence="1">Belongs to the AfsR/DnrI/RedD regulatory family.</text>
</comment>
<evidence type="ECO:0000256" key="3">
    <source>
        <dbReference type="ARBA" id="ARBA00023125"/>
    </source>
</evidence>
<reference evidence="8" key="1">
    <citation type="journal article" date="2019" name="Int. J. Syst. Evol. Microbiol.">
        <title>The Global Catalogue of Microorganisms (GCM) 10K type strain sequencing project: providing services to taxonomists for standard genome sequencing and annotation.</title>
        <authorList>
            <consortium name="The Broad Institute Genomics Platform"/>
            <consortium name="The Broad Institute Genome Sequencing Center for Infectious Disease"/>
            <person name="Wu L."/>
            <person name="Ma J."/>
        </authorList>
    </citation>
    <scope>NUCLEOTIDE SEQUENCE [LARGE SCALE GENOMIC DNA]</scope>
    <source>
        <strain evidence="8">JCM 6835</strain>
    </source>
</reference>
<dbReference type="Pfam" id="PF13424">
    <property type="entry name" value="TPR_12"/>
    <property type="match status" value="2"/>
</dbReference>